<organism evidence="1 2">
    <name type="scientific">Aeropyrum camini SY1 = JCM 12091</name>
    <dbReference type="NCBI Taxonomy" id="1198449"/>
    <lineage>
        <taxon>Archaea</taxon>
        <taxon>Thermoproteota</taxon>
        <taxon>Thermoprotei</taxon>
        <taxon>Desulfurococcales</taxon>
        <taxon>Desulfurococcaceae</taxon>
        <taxon>Aeropyrum</taxon>
    </lineage>
</organism>
<dbReference type="eggNOG" id="arCOG15011">
    <property type="taxonomic scope" value="Archaea"/>
</dbReference>
<dbReference type="STRING" id="1198449.ACAM_0183"/>
<dbReference type="RefSeq" id="WP_022540932.1">
    <property type="nucleotide sequence ID" value="NC_022521.1"/>
</dbReference>
<proteinExistence type="predicted"/>
<dbReference type="GeneID" id="17109724"/>
<dbReference type="OrthoDB" id="382675at2157"/>
<sequence length="89" mass="9702">MGKSVPWRMASPILYRELVVLSRRALEIDGEIARLGDGEEDVIDYIVLSAARRIIASDIAEVLEYLSSVEEVEELRAEAAAASEPASVA</sequence>
<reference evidence="1 2" key="1">
    <citation type="journal article" date="2013" name="Appl. Environ. Microbiol.">
        <title>Variation of the Virus-Related Elements within Syntenic Genomes of the Hyperthermophilic Archaeon Aeropyrum.</title>
        <authorList>
            <person name="Daifuku T."/>
            <person name="Yoshida T."/>
            <person name="Kitamura T."/>
            <person name="Kawaichi S."/>
            <person name="Inoue T."/>
            <person name="Nomura K."/>
            <person name="Yoshida Y."/>
            <person name="Kuno S."/>
            <person name="Sako Y."/>
        </authorList>
    </citation>
    <scope>NUCLEOTIDE SEQUENCE [LARGE SCALE GENOMIC DNA]</scope>
    <source>
        <strain evidence="1 2">SY1</strain>
    </source>
</reference>
<keyword evidence="2" id="KW-1185">Reference proteome</keyword>
<dbReference type="KEGG" id="acj:ACAM_0183"/>
<dbReference type="AlphaFoldDB" id="U3T826"/>
<dbReference type="Proteomes" id="UP000016887">
    <property type="component" value="Chromosome"/>
</dbReference>
<evidence type="ECO:0000313" key="1">
    <source>
        <dbReference type="EMBL" id="BAN89652.1"/>
    </source>
</evidence>
<dbReference type="EMBL" id="AP012489">
    <property type="protein sequence ID" value="BAN89652.1"/>
    <property type="molecule type" value="Genomic_DNA"/>
</dbReference>
<protein>
    <submittedName>
        <fullName evidence="1">Uncharacterized protein</fullName>
    </submittedName>
</protein>
<evidence type="ECO:0000313" key="2">
    <source>
        <dbReference type="Proteomes" id="UP000016887"/>
    </source>
</evidence>
<gene>
    <name evidence="1" type="ORF">ACAM_0183</name>
</gene>
<accession>U3T826</accession>
<name>U3T826_9CREN</name>